<keyword evidence="3" id="KW-1185">Reference proteome</keyword>
<evidence type="ECO:0000256" key="1">
    <source>
        <dbReference type="SAM" id="MobiDB-lite"/>
    </source>
</evidence>
<comment type="caution">
    <text evidence="2">The sequence shown here is derived from an EMBL/GenBank/DDBJ whole genome shotgun (WGS) entry which is preliminary data.</text>
</comment>
<feature type="region of interest" description="Disordered" evidence="1">
    <location>
        <begin position="87"/>
        <end position="115"/>
    </location>
</feature>
<dbReference type="OrthoDB" id="4919781at2759"/>
<proteinExistence type="predicted"/>
<dbReference type="AlphaFoldDB" id="A0A167B471"/>
<protein>
    <submittedName>
        <fullName evidence="2">Ankyrin 2,3/unc44</fullName>
    </submittedName>
</protein>
<evidence type="ECO:0000313" key="2">
    <source>
        <dbReference type="EMBL" id="OAA39634.1"/>
    </source>
</evidence>
<evidence type="ECO:0000313" key="3">
    <source>
        <dbReference type="Proteomes" id="UP000076863"/>
    </source>
</evidence>
<feature type="compositionally biased region" description="Gly residues" evidence="1">
    <location>
        <begin position="405"/>
        <end position="415"/>
    </location>
</feature>
<accession>A0A167B471</accession>
<organism evidence="2 3">
    <name type="scientific">Beauveria brongniartii RCEF 3172</name>
    <dbReference type="NCBI Taxonomy" id="1081107"/>
    <lineage>
        <taxon>Eukaryota</taxon>
        <taxon>Fungi</taxon>
        <taxon>Dikarya</taxon>
        <taxon>Ascomycota</taxon>
        <taxon>Pezizomycotina</taxon>
        <taxon>Sordariomycetes</taxon>
        <taxon>Hypocreomycetidae</taxon>
        <taxon>Hypocreales</taxon>
        <taxon>Cordycipitaceae</taxon>
        <taxon>Beauveria</taxon>
        <taxon>Beauveria brongniartii</taxon>
    </lineage>
</organism>
<sequence length="487" mass="56317">MSKVEQVYTAEDVLQWEESRLIDFLGKCPREGDRVLDISEVKGVDELSTTQLKQLGQKLSAAYVKLGTRRLDPDDLTARLAKVPAPVGSRDFDRENEERTRKLSTEPPSPPNRTDFERFCFDELTETDGRPAWPLLMLTDSTPNDERERQIAMWVSEEYIPDKDDDPPLVLSHQLKDWNEFRHKWQWNNRGMHAGEEGFNEYVAWSRRREHFYGRRHNPDWVEEARYSWDCEQEHPDIEGRIGQGLDDYASAVRTRLIEHKFYEPFQLAQNPREQDIRTTWVEYLCYLYYWQDHYAGIMARMEDEHAKAWQAFDEHLRRIKANGPSHLLKDWPNTDPLVVEIANLRNKLQGTEVEIDTYFQATKEYRRNEKLWRKQKKRAAWAREQIAAIAMEQEKKAADERAAGNGGGCGGGAGSPPDDKSKGNGKRKRSGQVDEARPVSKKARKGAREQGRGLVTAEKQKQDESGATRSSARLISGKTKKAAPRS</sequence>
<gene>
    <name evidence="2" type="ORF">BBO_06611</name>
</gene>
<feature type="region of interest" description="Disordered" evidence="1">
    <location>
        <begin position="398"/>
        <end position="487"/>
    </location>
</feature>
<reference evidence="2 3" key="1">
    <citation type="journal article" date="2016" name="Genome Biol. Evol.">
        <title>Divergent and convergent evolution of fungal pathogenicity.</title>
        <authorList>
            <person name="Shang Y."/>
            <person name="Xiao G."/>
            <person name="Zheng P."/>
            <person name="Cen K."/>
            <person name="Zhan S."/>
            <person name="Wang C."/>
        </authorList>
    </citation>
    <scope>NUCLEOTIDE SEQUENCE [LARGE SCALE GENOMIC DNA]</scope>
    <source>
        <strain evidence="2 3">RCEF 3172</strain>
    </source>
</reference>
<feature type="compositionally biased region" description="Basic and acidic residues" evidence="1">
    <location>
        <begin position="90"/>
        <end position="104"/>
    </location>
</feature>
<name>A0A167B471_9HYPO</name>
<dbReference type="EMBL" id="AZHA01000022">
    <property type="protein sequence ID" value="OAA39634.1"/>
    <property type="molecule type" value="Genomic_DNA"/>
</dbReference>
<dbReference type="Proteomes" id="UP000076863">
    <property type="component" value="Unassembled WGS sequence"/>
</dbReference>